<keyword evidence="5" id="KW-0238">DNA-binding</keyword>
<evidence type="ECO:0000259" key="9">
    <source>
        <dbReference type="PROSITE" id="PS50174"/>
    </source>
</evidence>
<feature type="compositionally biased region" description="Low complexity" evidence="8">
    <location>
        <begin position="132"/>
        <end position="143"/>
    </location>
</feature>
<dbReference type="EMBL" id="JASFZW010000002">
    <property type="protein sequence ID" value="KAK2080118.1"/>
    <property type="molecule type" value="Genomic_DNA"/>
</dbReference>
<dbReference type="PROSITE" id="PS50174">
    <property type="entry name" value="G_PATCH"/>
    <property type="match status" value="1"/>
</dbReference>
<evidence type="ECO:0000313" key="11">
    <source>
        <dbReference type="Proteomes" id="UP001255856"/>
    </source>
</evidence>
<name>A0AAD9MMS8_PROWI</name>
<reference evidence="10" key="1">
    <citation type="submission" date="2021-01" db="EMBL/GenBank/DDBJ databases">
        <authorList>
            <person name="Eckstrom K.M.E."/>
        </authorList>
    </citation>
    <scope>NUCLEOTIDE SEQUENCE</scope>
    <source>
        <strain evidence="10">UVCC 0001</strain>
    </source>
</reference>
<evidence type="ECO:0000256" key="1">
    <source>
        <dbReference type="ARBA" id="ARBA00004123"/>
    </source>
</evidence>
<organism evidence="10 11">
    <name type="scientific">Prototheca wickerhamii</name>
    <dbReference type="NCBI Taxonomy" id="3111"/>
    <lineage>
        <taxon>Eukaryota</taxon>
        <taxon>Viridiplantae</taxon>
        <taxon>Chlorophyta</taxon>
        <taxon>core chlorophytes</taxon>
        <taxon>Trebouxiophyceae</taxon>
        <taxon>Chlorellales</taxon>
        <taxon>Chlorellaceae</taxon>
        <taxon>Prototheca</taxon>
    </lineage>
</organism>
<dbReference type="GO" id="GO:0000978">
    <property type="term" value="F:RNA polymerase II cis-regulatory region sequence-specific DNA binding"/>
    <property type="evidence" value="ECO:0007669"/>
    <property type="project" value="TreeGrafter"/>
</dbReference>
<keyword evidence="7" id="KW-0175">Coiled coil</keyword>
<dbReference type="Pfam" id="PF01585">
    <property type="entry name" value="G-patch"/>
    <property type="match status" value="1"/>
</dbReference>
<evidence type="ECO:0000256" key="8">
    <source>
        <dbReference type="SAM" id="MobiDB-lite"/>
    </source>
</evidence>
<comment type="caution">
    <text evidence="10">The sequence shown here is derived from an EMBL/GenBank/DDBJ whole genome shotgun (WGS) entry which is preliminary data.</text>
</comment>
<feature type="region of interest" description="Disordered" evidence="8">
    <location>
        <begin position="112"/>
        <end position="169"/>
    </location>
</feature>
<dbReference type="AlphaFoldDB" id="A0AAD9MMS8"/>
<proteinExistence type="predicted"/>
<dbReference type="InterPro" id="IPR000467">
    <property type="entry name" value="G_patch_dom"/>
</dbReference>
<feature type="coiled-coil region" evidence="7">
    <location>
        <begin position="290"/>
        <end position="317"/>
    </location>
</feature>
<evidence type="ECO:0000256" key="2">
    <source>
        <dbReference type="ARBA" id="ARBA00022723"/>
    </source>
</evidence>
<accession>A0AAD9MMS8</accession>
<dbReference type="PANTHER" id="PTHR46297:SF1">
    <property type="entry name" value="ZINC FINGER CCCH-TYPE WITH G PATCH DOMAIN-CONTAINING PROTEIN"/>
    <property type="match status" value="1"/>
</dbReference>
<gene>
    <name evidence="10" type="ORF">QBZ16_002514</name>
</gene>
<keyword evidence="4" id="KW-0862">Zinc</keyword>
<evidence type="ECO:0000256" key="6">
    <source>
        <dbReference type="ARBA" id="ARBA00023242"/>
    </source>
</evidence>
<dbReference type="PANTHER" id="PTHR46297">
    <property type="entry name" value="ZINC FINGER CCCH-TYPE WITH G PATCH DOMAIN-CONTAINING PROTEIN"/>
    <property type="match status" value="1"/>
</dbReference>
<evidence type="ECO:0000256" key="7">
    <source>
        <dbReference type="SAM" id="Coils"/>
    </source>
</evidence>
<keyword evidence="3" id="KW-0863">Zinc-finger</keyword>
<dbReference type="SMART" id="SM00443">
    <property type="entry name" value="G_patch"/>
    <property type="match status" value="1"/>
</dbReference>
<protein>
    <recommendedName>
        <fullName evidence="9">G-patch domain-containing protein</fullName>
    </recommendedName>
</protein>
<comment type="subcellular location">
    <subcellularLocation>
        <location evidence="1">Nucleus</location>
    </subcellularLocation>
</comment>
<evidence type="ECO:0000256" key="4">
    <source>
        <dbReference type="ARBA" id="ARBA00022833"/>
    </source>
</evidence>
<sequence>MACVSGDEELRRQLEESRAALAGLDGEPPSAELDELDVSAVAASVQKADIVQLQHTDGRIHLARVLEIEGNSQATLELLHPRRNADGSVVVRLQAPVAGGVSVLALPKGAVVADPGESDDASADTAEERSVPSHNPSGSNSGSSDEEAESEHDSAPDRGAAPRYGAWEEHTTGVGSRLMRAMDYAGGGLGRRGDGRTQPLAAMVYKEGAGLGLPGAVRTDRHVGTAQRRRAAAARRLAAAREAEAERVHRLEQETASQGVFAVLNSAFLRRPAAGASGTVRRNQRDPVTLGRAQRALADAQLALRQLEDQLQRASASARTDAALSRGKYKF</sequence>
<dbReference type="GO" id="GO:0005634">
    <property type="term" value="C:nucleus"/>
    <property type="evidence" value="ECO:0007669"/>
    <property type="project" value="UniProtKB-SubCell"/>
</dbReference>
<evidence type="ECO:0000256" key="3">
    <source>
        <dbReference type="ARBA" id="ARBA00022771"/>
    </source>
</evidence>
<keyword evidence="2" id="KW-0479">Metal-binding</keyword>
<dbReference type="Proteomes" id="UP001255856">
    <property type="component" value="Unassembled WGS sequence"/>
</dbReference>
<keyword evidence="11" id="KW-1185">Reference proteome</keyword>
<feature type="domain" description="G-patch" evidence="9">
    <location>
        <begin position="171"/>
        <end position="216"/>
    </location>
</feature>
<evidence type="ECO:0000313" key="10">
    <source>
        <dbReference type="EMBL" id="KAK2080118.1"/>
    </source>
</evidence>
<keyword evidence="6" id="KW-0539">Nucleus</keyword>
<dbReference type="GO" id="GO:0001227">
    <property type="term" value="F:DNA-binding transcription repressor activity, RNA polymerase II-specific"/>
    <property type="evidence" value="ECO:0007669"/>
    <property type="project" value="TreeGrafter"/>
</dbReference>
<evidence type="ECO:0000256" key="5">
    <source>
        <dbReference type="ARBA" id="ARBA00023125"/>
    </source>
</evidence>
<dbReference type="GO" id="GO:0008270">
    <property type="term" value="F:zinc ion binding"/>
    <property type="evidence" value="ECO:0007669"/>
    <property type="project" value="UniProtKB-KW"/>
</dbReference>